<dbReference type="NCBIfam" id="TIGR00212">
    <property type="entry name" value="hemC"/>
    <property type="match status" value="1"/>
</dbReference>
<dbReference type="PANTHER" id="PTHR11557">
    <property type="entry name" value="PORPHOBILINOGEN DEAMINASE"/>
    <property type="match status" value="1"/>
</dbReference>
<dbReference type="Gene3D" id="3.40.190.10">
    <property type="entry name" value="Periplasmic binding protein-like II"/>
    <property type="match status" value="2"/>
</dbReference>
<keyword evidence="12" id="KW-1185">Reference proteome</keyword>
<dbReference type="Pfam" id="PF01379">
    <property type="entry name" value="Porphobil_deam"/>
    <property type="match status" value="1"/>
</dbReference>
<dbReference type="Gene3D" id="3.30.160.40">
    <property type="entry name" value="Porphobilinogen deaminase, C-terminal domain"/>
    <property type="match status" value="1"/>
</dbReference>
<dbReference type="InterPro" id="IPR022418">
    <property type="entry name" value="Porphobilinogen_deaminase_C"/>
</dbReference>
<evidence type="ECO:0000313" key="11">
    <source>
        <dbReference type="EMBL" id="MBB3939163.1"/>
    </source>
</evidence>
<dbReference type="InterPro" id="IPR036803">
    <property type="entry name" value="Porphobilinogen_deaminase_C_sf"/>
</dbReference>
<dbReference type="InterPro" id="IPR022417">
    <property type="entry name" value="Porphobilin_deaminase_N"/>
</dbReference>
<dbReference type="AlphaFoldDB" id="A0A7W6C1L5"/>
<keyword evidence="5 8" id="KW-0808">Transferase</keyword>
<comment type="cofactor">
    <cofactor evidence="8">
        <name>dipyrromethane</name>
        <dbReference type="ChEBI" id="CHEBI:60342"/>
    </cofactor>
    <text evidence="8">Binds 1 dipyrromethane group covalently.</text>
</comment>
<evidence type="ECO:0000256" key="1">
    <source>
        <dbReference type="ARBA" id="ARBA00002869"/>
    </source>
</evidence>
<dbReference type="EC" id="2.5.1.61" evidence="8"/>
<comment type="function">
    <text evidence="1 8">Tetrapolymerization of the monopyrrole PBG into the hydroxymethylbilane pre-uroporphyrinogen in several discrete steps.</text>
</comment>
<dbReference type="GO" id="GO:0005737">
    <property type="term" value="C:cytoplasm"/>
    <property type="evidence" value="ECO:0007669"/>
    <property type="project" value="UniProtKB-UniRule"/>
</dbReference>
<evidence type="ECO:0000259" key="10">
    <source>
        <dbReference type="Pfam" id="PF03900"/>
    </source>
</evidence>
<evidence type="ECO:0000256" key="6">
    <source>
        <dbReference type="ARBA" id="ARBA00023244"/>
    </source>
</evidence>
<dbReference type="InterPro" id="IPR022419">
    <property type="entry name" value="Porphobilin_deaminase_cofac_BS"/>
</dbReference>
<dbReference type="PROSITE" id="PS00533">
    <property type="entry name" value="PORPHOBILINOGEN_DEAM"/>
    <property type="match status" value="1"/>
</dbReference>
<gene>
    <name evidence="8" type="primary">hemC</name>
    <name evidence="11" type="ORF">GGR39_000803</name>
</gene>
<proteinExistence type="inferred from homology"/>
<comment type="similarity">
    <text evidence="3 8">Belongs to the HMBS family.</text>
</comment>
<dbReference type="RefSeq" id="WP_183615996.1">
    <property type="nucleotide sequence ID" value="NZ_JACIDY010000002.1"/>
</dbReference>
<feature type="modified residue" description="S-(dipyrrolylmethanemethyl)cysteine" evidence="8">
    <location>
        <position position="244"/>
    </location>
</feature>
<evidence type="ECO:0000313" key="12">
    <source>
        <dbReference type="Proteomes" id="UP000561459"/>
    </source>
</evidence>
<feature type="domain" description="Porphobilinogen deaminase N-terminal" evidence="9">
    <location>
        <begin position="10"/>
        <end position="215"/>
    </location>
</feature>
<evidence type="ECO:0000256" key="7">
    <source>
        <dbReference type="ARBA" id="ARBA00048169"/>
    </source>
</evidence>
<evidence type="ECO:0000256" key="3">
    <source>
        <dbReference type="ARBA" id="ARBA00005638"/>
    </source>
</evidence>
<protein>
    <recommendedName>
        <fullName evidence="8">Porphobilinogen deaminase</fullName>
        <shortName evidence="8">PBG</shortName>
        <ecNumber evidence="8">2.5.1.61</ecNumber>
    </recommendedName>
    <alternativeName>
        <fullName evidence="8">Hydroxymethylbilane synthase</fullName>
        <shortName evidence="8">HMBS</shortName>
    </alternativeName>
    <alternativeName>
        <fullName evidence="8">Pre-uroporphyrinogen synthase</fullName>
    </alternativeName>
</protein>
<comment type="catalytic activity">
    <reaction evidence="7 8">
        <text>4 porphobilinogen + H2O = hydroxymethylbilane + 4 NH4(+)</text>
        <dbReference type="Rhea" id="RHEA:13185"/>
        <dbReference type="ChEBI" id="CHEBI:15377"/>
        <dbReference type="ChEBI" id="CHEBI:28938"/>
        <dbReference type="ChEBI" id="CHEBI:57845"/>
        <dbReference type="ChEBI" id="CHEBI:58126"/>
        <dbReference type="EC" id="2.5.1.61"/>
    </reaction>
</comment>
<evidence type="ECO:0000256" key="2">
    <source>
        <dbReference type="ARBA" id="ARBA00004735"/>
    </source>
</evidence>
<dbReference type="EMBL" id="JACIDY010000002">
    <property type="protein sequence ID" value="MBB3939163.1"/>
    <property type="molecule type" value="Genomic_DNA"/>
</dbReference>
<dbReference type="Pfam" id="PF03900">
    <property type="entry name" value="Porphobil_deamC"/>
    <property type="match status" value="1"/>
</dbReference>
<keyword evidence="6 8" id="KW-0627">Porphyrin biosynthesis</keyword>
<evidence type="ECO:0000256" key="8">
    <source>
        <dbReference type="HAMAP-Rule" id="MF_00260"/>
    </source>
</evidence>
<dbReference type="GO" id="GO:0006782">
    <property type="term" value="P:protoporphyrinogen IX biosynthetic process"/>
    <property type="evidence" value="ECO:0007669"/>
    <property type="project" value="UniProtKB-UniRule"/>
</dbReference>
<evidence type="ECO:0000259" key="9">
    <source>
        <dbReference type="Pfam" id="PF01379"/>
    </source>
</evidence>
<comment type="caution">
    <text evidence="11">The sequence shown here is derived from an EMBL/GenBank/DDBJ whole genome shotgun (WGS) entry which is preliminary data.</text>
</comment>
<dbReference type="UniPathway" id="UPA00251">
    <property type="reaction ID" value="UER00319"/>
</dbReference>
<dbReference type="Proteomes" id="UP000561459">
    <property type="component" value="Unassembled WGS sequence"/>
</dbReference>
<dbReference type="PIRSF" id="PIRSF001438">
    <property type="entry name" value="4pyrrol_synth_OHMeBilane_synth"/>
    <property type="match status" value="1"/>
</dbReference>
<dbReference type="PRINTS" id="PR00151">
    <property type="entry name" value="PORPHBDMNASE"/>
</dbReference>
<dbReference type="InterPro" id="IPR000860">
    <property type="entry name" value="HemC"/>
</dbReference>
<name>A0A7W6C1L5_9SPHN</name>
<feature type="domain" description="Porphobilinogen deaminase C-terminal" evidence="10">
    <location>
        <begin position="229"/>
        <end position="296"/>
    </location>
</feature>
<comment type="pathway">
    <text evidence="2">Porphyrin-containing compound metabolism; protoporphyrin-IX biosynthesis; coproporphyrinogen-III from 5-aminolevulinate: step 2/4.</text>
</comment>
<dbReference type="SUPFAM" id="SSF54782">
    <property type="entry name" value="Porphobilinogen deaminase (hydroxymethylbilane synthase), C-terminal domain"/>
    <property type="match status" value="1"/>
</dbReference>
<comment type="miscellaneous">
    <text evidence="8">The porphobilinogen subunits are added to the dipyrromethane group.</text>
</comment>
<dbReference type="PANTHER" id="PTHR11557:SF0">
    <property type="entry name" value="PORPHOBILINOGEN DEAMINASE"/>
    <property type="match status" value="1"/>
</dbReference>
<evidence type="ECO:0000256" key="4">
    <source>
        <dbReference type="ARBA" id="ARBA00011245"/>
    </source>
</evidence>
<evidence type="ECO:0000256" key="5">
    <source>
        <dbReference type="ARBA" id="ARBA00022679"/>
    </source>
</evidence>
<reference evidence="11 12" key="1">
    <citation type="submission" date="2020-08" db="EMBL/GenBank/DDBJ databases">
        <title>Genomic Encyclopedia of Type Strains, Phase IV (KMG-IV): sequencing the most valuable type-strain genomes for metagenomic binning, comparative biology and taxonomic classification.</title>
        <authorList>
            <person name="Goeker M."/>
        </authorList>
    </citation>
    <scope>NUCLEOTIDE SEQUENCE [LARGE SCALE GENOMIC DNA]</scope>
    <source>
        <strain evidence="11 12">DSM 27568</strain>
    </source>
</reference>
<dbReference type="HAMAP" id="MF_00260">
    <property type="entry name" value="Porphobil_deam"/>
    <property type="match status" value="1"/>
</dbReference>
<dbReference type="SUPFAM" id="SSF53850">
    <property type="entry name" value="Periplasmic binding protein-like II"/>
    <property type="match status" value="1"/>
</dbReference>
<organism evidence="11 12">
    <name type="scientific">Novosphingobium fluoreni</name>
    <dbReference type="NCBI Taxonomy" id="1391222"/>
    <lineage>
        <taxon>Bacteria</taxon>
        <taxon>Pseudomonadati</taxon>
        <taxon>Pseudomonadota</taxon>
        <taxon>Alphaproteobacteria</taxon>
        <taxon>Sphingomonadales</taxon>
        <taxon>Sphingomonadaceae</taxon>
        <taxon>Novosphingobium</taxon>
    </lineage>
</organism>
<sequence>MNPSNTPRFRLGTRRSPLAMAQAEEARARLAAAHGIDAAHIEIVPVTASGDRIQDRALADIGGKALWTKELDAWLTAGEIDFAVHSAKDVETIRPPEIAIGAVLPREDVRDVLVGAATIAALPRNAVVGTSAPRRAAQLLHARPDCQVITFRGNVATRLAKLAAGEADATFLALAGLNRLGETGTGHPLDAEDWLPAPGQAAILIECRADDTRTQGFLAAIDDAPSREAVLAERALLAALGGNCHSPIAVLTQRVGDTLAMRAALYSPDGAERVEGEARFAADDREAPAKLASDLLTRAVPAIAVHFTGPAA</sequence>
<comment type="subunit">
    <text evidence="4 8">Monomer.</text>
</comment>
<accession>A0A7W6C1L5</accession>
<dbReference type="GO" id="GO:0004418">
    <property type="term" value="F:hydroxymethylbilane synthase activity"/>
    <property type="evidence" value="ECO:0007669"/>
    <property type="project" value="UniProtKB-UniRule"/>
</dbReference>
<dbReference type="FunFam" id="3.40.190.10:FF:000005">
    <property type="entry name" value="Porphobilinogen deaminase"/>
    <property type="match status" value="1"/>
</dbReference>